<protein>
    <submittedName>
        <fullName evidence="1">Uncharacterized protein</fullName>
    </submittedName>
</protein>
<dbReference type="Proteomes" id="UP000054324">
    <property type="component" value="Unassembled WGS sequence"/>
</dbReference>
<reference evidence="1 2" key="1">
    <citation type="submission" date="2013-11" db="EMBL/GenBank/DDBJ databases">
        <title>Opisthorchis viverrini - life in the bile duct.</title>
        <authorList>
            <person name="Young N.D."/>
            <person name="Nagarajan N."/>
            <person name="Lin S.J."/>
            <person name="Korhonen P.K."/>
            <person name="Jex A.R."/>
            <person name="Hall R.S."/>
            <person name="Safavi-Hemami H."/>
            <person name="Kaewkong W."/>
            <person name="Bertrand D."/>
            <person name="Gao S."/>
            <person name="Seet Q."/>
            <person name="Wongkham S."/>
            <person name="Teh B.T."/>
            <person name="Wongkham C."/>
            <person name="Intapan P.M."/>
            <person name="Maleewong W."/>
            <person name="Yang X."/>
            <person name="Hu M."/>
            <person name="Wang Z."/>
            <person name="Hofmann A."/>
            <person name="Sternberg P.W."/>
            <person name="Tan P."/>
            <person name="Wang J."/>
            <person name="Gasser R.B."/>
        </authorList>
    </citation>
    <scope>NUCLEOTIDE SEQUENCE [LARGE SCALE GENOMIC DNA]</scope>
</reference>
<dbReference type="KEGG" id="ovi:T265_06083"/>
<accession>A0A074ZLU4</accession>
<dbReference type="RefSeq" id="XP_009169525.1">
    <property type="nucleotide sequence ID" value="XM_009171261.1"/>
</dbReference>
<name>A0A074ZLU4_OPIVI</name>
<dbReference type="AlphaFoldDB" id="A0A074ZLU4"/>
<keyword evidence="2" id="KW-1185">Reference proteome</keyword>
<dbReference type="CTD" id="20320265"/>
<sequence length="152" mass="16937">MGSTTLEEEITSVRRNQMFGDRGRWVAVDHSANAPGGSRVREIYAHVFTCVSHLIRVIPTWILTKLCVNGKILIETFLRDQQHIPHSQRHAQLCSAVVSLRCTNQSFTILQEPMSGSARLVLAGDALHMAELDFPTNRVLASPYSVSSSDDY</sequence>
<gene>
    <name evidence="1" type="ORF">T265_06083</name>
</gene>
<dbReference type="GeneID" id="20320265"/>
<evidence type="ECO:0000313" key="1">
    <source>
        <dbReference type="EMBL" id="KER26722.1"/>
    </source>
</evidence>
<dbReference type="EMBL" id="KL596740">
    <property type="protein sequence ID" value="KER26722.1"/>
    <property type="molecule type" value="Genomic_DNA"/>
</dbReference>
<proteinExistence type="predicted"/>
<organism evidence="1 2">
    <name type="scientific">Opisthorchis viverrini</name>
    <name type="common">Southeast Asian liver fluke</name>
    <dbReference type="NCBI Taxonomy" id="6198"/>
    <lineage>
        <taxon>Eukaryota</taxon>
        <taxon>Metazoa</taxon>
        <taxon>Spiralia</taxon>
        <taxon>Lophotrochozoa</taxon>
        <taxon>Platyhelminthes</taxon>
        <taxon>Trematoda</taxon>
        <taxon>Digenea</taxon>
        <taxon>Opisthorchiida</taxon>
        <taxon>Opisthorchiata</taxon>
        <taxon>Opisthorchiidae</taxon>
        <taxon>Opisthorchis</taxon>
    </lineage>
</organism>
<evidence type="ECO:0000313" key="2">
    <source>
        <dbReference type="Proteomes" id="UP000054324"/>
    </source>
</evidence>